<organism evidence="1 2">
    <name type="scientific">Salinibacter ruber</name>
    <dbReference type="NCBI Taxonomy" id="146919"/>
    <lineage>
        <taxon>Bacteria</taxon>
        <taxon>Pseudomonadati</taxon>
        <taxon>Rhodothermota</taxon>
        <taxon>Rhodothermia</taxon>
        <taxon>Rhodothermales</taxon>
        <taxon>Salinibacteraceae</taxon>
        <taxon>Salinibacter</taxon>
    </lineage>
</organism>
<sequence>MRRGALYKRVARRLRDLERSVPLDLIIHTPSMHETFLERDSMFARKAKREGEVLYEKGN</sequence>
<dbReference type="Proteomes" id="UP001155110">
    <property type="component" value="Unassembled WGS sequence"/>
</dbReference>
<dbReference type="AlphaFoldDB" id="A0AAW5PAV6"/>
<evidence type="ECO:0000313" key="1">
    <source>
        <dbReference type="EMBL" id="MCS4159341.1"/>
    </source>
</evidence>
<comment type="caution">
    <text evidence="1">The sequence shown here is derived from an EMBL/GenBank/DDBJ whole genome shotgun (WGS) entry which is preliminary data.</text>
</comment>
<name>A0AAW5PAV6_9BACT</name>
<protein>
    <submittedName>
        <fullName evidence="1">Uncharacterized protein</fullName>
    </submittedName>
</protein>
<evidence type="ECO:0000313" key="2">
    <source>
        <dbReference type="Proteomes" id="UP001155110"/>
    </source>
</evidence>
<gene>
    <name evidence="1" type="ORF">GGP99_003332</name>
</gene>
<reference evidence="1" key="1">
    <citation type="submission" date="2022-08" db="EMBL/GenBank/DDBJ databases">
        <title>Genomic Encyclopedia of Type Strains, Phase V (KMG-V): Genome sequencing to study the core and pangenomes of soil and plant-associated prokaryotes.</title>
        <authorList>
            <person name="Whitman W."/>
        </authorList>
    </citation>
    <scope>NUCLEOTIDE SEQUENCE</scope>
    <source>
        <strain evidence="1">SP3002</strain>
    </source>
</reference>
<dbReference type="EMBL" id="JANTZM010000024">
    <property type="protein sequence ID" value="MCS4159341.1"/>
    <property type="molecule type" value="Genomic_DNA"/>
</dbReference>
<proteinExistence type="predicted"/>
<accession>A0AAW5PAV6</accession>